<protein>
    <submittedName>
        <fullName evidence="2">Uncharacterized protein</fullName>
    </submittedName>
</protein>
<evidence type="ECO:0000256" key="1">
    <source>
        <dbReference type="SAM" id="SignalP"/>
    </source>
</evidence>
<keyword evidence="3" id="KW-1185">Reference proteome</keyword>
<feature type="chain" id="PRO_5006878501" evidence="1">
    <location>
        <begin position="18"/>
        <end position="49"/>
    </location>
</feature>
<organism evidence="2 3">
    <name type="scientific">Trichinella zimbabwensis</name>
    <dbReference type="NCBI Taxonomy" id="268475"/>
    <lineage>
        <taxon>Eukaryota</taxon>
        <taxon>Metazoa</taxon>
        <taxon>Ecdysozoa</taxon>
        <taxon>Nematoda</taxon>
        <taxon>Enoplea</taxon>
        <taxon>Dorylaimia</taxon>
        <taxon>Trichinellida</taxon>
        <taxon>Trichinellidae</taxon>
        <taxon>Trichinella</taxon>
    </lineage>
</organism>
<evidence type="ECO:0000313" key="2">
    <source>
        <dbReference type="EMBL" id="KRY95477.1"/>
    </source>
</evidence>
<proteinExistence type="predicted"/>
<evidence type="ECO:0000313" key="3">
    <source>
        <dbReference type="Proteomes" id="UP000055024"/>
    </source>
</evidence>
<gene>
    <name evidence="2" type="ORF">T11_9103</name>
</gene>
<dbReference type="Proteomes" id="UP000055024">
    <property type="component" value="Unassembled WGS sequence"/>
</dbReference>
<reference evidence="2 3" key="1">
    <citation type="submission" date="2015-01" db="EMBL/GenBank/DDBJ databases">
        <title>Evolution of Trichinella species and genotypes.</title>
        <authorList>
            <person name="Korhonen P.K."/>
            <person name="Edoardo P."/>
            <person name="Giuseppe L.R."/>
            <person name="Gasser R.B."/>
        </authorList>
    </citation>
    <scope>NUCLEOTIDE SEQUENCE [LARGE SCALE GENOMIC DNA]</scope>
    <source>
        <strain evidence="2">ISS1029</strain>
    </source>
</reference>
<name>A0A0V1GBK0_9BILA</name>
<dbReference type="EMBL" id="JYDP01003741">
    <property type="protein sequence ID" value="KRY95477.1"/>
    <property type="molecule type" value="Genomic_DNA"/>
</dbReference>
<comment type="caution">
    <text evidence="2">The sequence shown here is derived from an EMBL/GenBank/DDBJ whole genome shotgun (WGS) entry which is preliminary data.</text>
</comment>
<keyword evidence="1" id="KW-0732">Signal</keyword>
<sequence length="49" mass="5766">MGAWMICFASLGTVRHCFLLYQRALTLELYIFHYCDSLSVKYRFNGIGR</sequence>
<dbReference type="AlphaFoldDB" id="A0A0V1GBK0"/>
<feature type="signal peptide" evidence="1">
    <location>
        <begin position="1"/>
        <end position="17"/>
    </location>
</feature>
<accession>A0A0V1GBK0</accession>